<comment type="subcellular location">
    <subcellularLocation>
        <location evidence="1">Membrane</location>
        <topology evidence="1">Multi-pass membrane protein</topology>
    </subcellularLocation>
</comment>
<dbReference type="InParanoid" id="A0A1S3HPW1"/>
<dbReference type="GO" id="GO:0051260">
    <property type="term" value="P:protein homooligomerization"/>
    <property type="evidence" value="ECO:0007669"/>
    <property type="project" value="InterPro"/>
</dbReference>
<dbReference type="Proteomes" id="UP000085678">
    <property type="component" value="Unplaced"/>
</dbReference>
<feature type="transmembrane region" description="Helical" evidence="12">
    <location>
        <begin position="277"/>
        <end position="296"/>
    </location>
</feature>
<dbReference type="InterPro" id="IPR011333">
    <property type="entry name" value="SKP1/BTB/POZ_sf"/>
</dbReference>
<evidence type="ECO:0000256" key="10">
    <source>
        <dbReference type="ARBA" id="ARBA00023136"/>
    </source>
</evidence>
<protein>
    <submittedName>
        <fullName evidence="16">Potassium voltage-gated channel subfamily C member 3</fullName>
    </submittedName>
</protein>
<evidence type="ECO:0000256" key="11">
    <source>
        <dbReference type="ARBA" id="ARBA00023303"/>
    </source>
</evidence>
<evidence type="ECO:0000256" key="5">
    <source>
        <dbReference type="ARBA" id="ARBA00022826"/>
    </source>
</evidence>
<feature type="domain" description="Potassium channel tetramerisation-type BTB" evidence="14">
    <location>
        <begin position="20"/>
        <end position="109"/>
    </location>
</feature>
<evidence type="ECO:0000259" key="14">
    <source>
        <dbReference type="Pfam" id="PF02214"/>
    </source>
</evidence>
<dbReference type="Pfam" id="PF00520">
    <property type="entry name" value="Ion_trans"/>
    <property type="match status" value="1"/>
</dbReference>
<keyword evidence="7" id="KW-0630">Potassium</keyword>
<evidence type="ECO:0000259" key="13">
    <source>
        <dbReference type="Pfam" id="PF00520"/>
    </source>
</evidence>
<dbReference type="Gene3D" id="3.30.710.10">
    <property type="entry name" value="Potassium Channel Kv1.1, Chain A"/>
    <property type="match status" value="1"/>
</dbReference>
<evidence type="ECO:0000256" key="6">
    <source>
        <dbReference type="ARBA" id="ARBA00022882"/>
    </source>
</evidence>
<sequence>MNNNNILMETDAGTSTETLRFNVGGRMHEASWSIFRGKKGSVLPKMEELKRYYRPEKDDYYFDRHPGLFVSILNYYRTGELHLPLEYCAPIVKIELDFWGISDDEIADCCWANYSEYREKKDALLKFDSFLSKEVVEIDSLSSKWERTRKIIWRGLENPTSSVYSKVYTFTSLFFVILSIVTFILHQNPALEVYPNDPLWAEELLLFGVDNETFHKLRGDYWRMVNETSIEEANHAFALQHPSVKVINFVCAAFFTLELIVRFIFCPEKCRFFMHPLNIIDILAVLPFFLEFGFYIVNPTATMFENSVFEFVHILQIARIFRVFRLAKSYTGMKVILYSLKQSVPEVALTVVILLITMLVFSSLMYYADHIDNPDSKFPDIPSTLWWAIITLTTVGYGDTYPSSPPGYIVGSVTAFFGVLLLALTIPIIVSNFMLYYSYSKIRPRKKSKFKETNDLVFERIDPNEPKILSVSLNGDARPVSGINAENEQRM</sequence>
<dbReference type="GeneID" id="106156727"/>
<dbReference type="PANTHER" id="PTHR11537:SF252">
    <property type="entry name" value="POTASSIUM VOLTAGE-GATED CHANNEL PROTEIN SHAW"/>
    <property type="match status" value="1"/>
</dbReference>
<dbReference type="SUPFAM" id="SSF81324">
    <property type="entry name" value="Voltage-gated potassium channels"/>
    <property type="match status" value="1"/>
</dbReference>
<dbReference type="PRINTS" id="PR00169">
    <property type="entry name" value="KCHANNEL"/>
</dbReference>
<dbReference type="STRING" id="7574.A0A1S3HPW1"/>
<reference evidence="16" key="1">
    <citation type="submission" date="2025-08" db="UniProtKB">
        <authorList>
            <consortium name="RefSeq"/>
        </authorList>
    </citation>
    <scope>IDENTIFICATION</scope>
    <source>
        <tissue evidence="16">Gonads</tissue>
    </source>
</reference>
<keyword evidence="6" id="KW-0851">Voltage-gated channel</keyword>
<evidence type="ECO:0000256" key="12">
    <source>
        <dbReference type="SAM" id="Phobius"/>
    </source>
</evidence>
<keyword evidence="10 12" id="KW-0472">Membrane</keyword>
<dbReference type="KEGG" id="lak:106156727"/>
<keyword evidence="5" id="KW-0631">Potassium channel</keyword>
<keyword evidence="4 12" id="KW-0812">Transmembrane</keyword>
<dbReference type="InterPro" id="IPR027359">
    <property type="entry name" value="Volt_channel_dom_sf"/>
</dbReference>
<dbReference type="GO" id="GO:0008076">
    <property type="term" value="C:voltage-gated potassium channel complex"/>
    <property type="evidence" value="ECO:0007669"/>
    <property type="project" value="InterPro"/>
</dbReference>
<feature type="transmembrane region" description="Helical" evidence="12">
    <location>
        <begin position="347"/>
        <end position="368"/>
    </location>
</feature>
<dbReference type="PRINTS" id="PR01498">
    <property type="entry name" value="SHAWCHANNEL"/>
</dbReference>
<dbReference type="GO" id="GO:0001508">
    <property type="term" value="P:action potential"/>
    <property type="evidence" value="ECO:0007669"/>
    <property type="project" value="TreeGrafter"/>
</dbReference>
<name>A0A1S3HPW1_LINAN</name>
<dbReference type="InterPro" id="IPR005821">
    <property type="entry name" value="Ion_trans_dom"/>
</dbReference>
<evidence type="ECO:0000313" key="15">
    <source>
        <dbReference type="Proteomes" id="UP000085678"/>
    </source>
</evidence>
<evidence type="ECO:0000256" key="4">
    <source>
        <dbReference type="ARBA" id="ARBA00022692"/>
    </source>
</evidence>
<dbReference type="RefSeq" id="XP_013387581.1">
    <property type="nucleotide sequence ID" value="XM_013532127.1"/>
</dbReference>
<evidence type="ECO:0000256" key="2">
    <source>
        <dbReference type="ARBA" id="ARBA00022448"/>
    </source>
</evidence>
<dbReference type="InterPro" id="IPR003131">
    <property type="entry name" value="T1-type_BTB"/>
</dbReference>
<feature type="domain" description="Ion transport" evidence="13">
    <location>
        <begin position="166"/>
        <end position="439"/>
    </location>
</feature>
<dbReference type="Pfam" id="PF02214">
    <property type="entry name" value="BTB_2"/>
    <property type="match status" value="1"/>
</dbReference>
<feature type="transmembrane region" description="Helical" evidence="12">
    <location>
        <begin position="246"/>
        <end position="265"/>
    </location>
</feature>
<dbReference type="InterPro" id="IPR003974">
    <property type="entry name" value="K_chnl_volt-dep_Kv3"/>
</dbReference>
<dbReference type="GO" id="GO:0005251">
    <property type="term" value="F:delayed rectifier potassium channel activity"/>
    <property type="evidence" value="ECO:0007669"/>
    <property type="project" value="TreeGrafter"/>
</dbReference>
<feature type="transmembrane region" description="Helical" evidence="12">
    <location>
        <begin position="167"/>
        <end position="186"/>
    </location>
</feature>
<keyword evidence="11" id="KW-0407">Ion channel</keyword>
<gene>
    <name evidence="16" type="primary">LOC106156727</name>
</gene>
<feature type="transmembrane region" description="Helical" evidence="12">
    <location>
        <begin position="408"/>
        <end position="437"/>
    </location>
</feature>
<dbReference type="Gene3D" id="1.10.287.70">
    <property type="match status" value="1"/>
</dbReference>
<dbReference type="PRINTS" id="PR01491">
    <property type="entry name" value="KVCHANNEL"/>
</dbReference>
<organism evidence="15 16">
    <name type="scientific">Lingula anatina</name>
    <name type="common">Brachiopod</name>
    <name type="synonym">Lingula unguis</name>
    <dbReference type="NCBI Taxonomy" id="7574"/>
    <lineage>
        <taxon>Eukaryota</taxon>
        <taxon>Metazoa</taxon>
        <taxon>Spiralia</taxon>
        <taxon>Lophotrochozoa</taxon>
        <taxon>Brachiopoda</taxon>
        <taxon>Linguliformea</taxon>
        <taxon>Lingulata</taxon>
        <taxon>Lingulida</taxon>
        <taxon>Linguloidea</taxon>
        <taxon>Lingulidae</taxon>
        <taxon>Lingula</taxon>
    </lineage>
</organism>
<proteinExistence type="predicted"/>
<evidence type="ECO:0000256" key="3">
    <source>
        <dbReference type="ARBA" id="ARBA00022538"/>
    </source>
</evidence>
<evidence type="ECO:0000313" key="16">
    <source>
        <dbReference type="RefSeq" id="XP_013387581.1"/>
    </source>
</evidence>
<evidence type="ECO:0000256" key="7">
    <source>
        <dbReference type="ARBA" id="ARBA00022958"/>
    </source>
</evidence>
<keyword evidence="2" id="KW-0813">Transport</keyword>
<evidence type="ECO:0000256" key="8">
    <source>
        <dbReference type="ARBA" id="ARBA00022989"/>
    </source>
</evidence>
<dbReference type="PANTHER" id="PTHR11537">
    <property type="entry name" value="VOLTAGE-GATED POTASSIUM CHANNEL"/>
    <property type="match status" value="1"/>
</dbReference>
<keyword evidence="3" id="KW-0633">Potassium transport</keyword>
<keyword evidence="8 12" id="KW-1133">Transmembrane helix</keyword>
<evidence type="ECO:0000256" key="9">
    <source>
        <dbReference type="ARBA" id="ARBA00023065"/>
    </source>
</evidence>
<dbReference type="InterPro" id="IPR003968">
    <property type="entry name" value="K_chnl_volt-dep_Kv"/>
</dbReference>
<evidence type="ECO:0000256" key="1">
    <source>
        <dbReference type="ARBA" id="ARBA00004141"/>
    </source>
</evidence>
<keyword evidence="9" id="KW-0406">Ion transport</keyword>
<dbReference type="InterPro" id="IPR028325">
    <property type="entry name" value="VG_K_chnl"/>
</dbReference>
<dbReference type="SUPFAM" id="SSF54695">
    <property type="entry name" value="POZ domain"/>
    <property type="match status" value="1"/>
</dbReference>
<dbReference type="AlphaFoldDB" id="A0A1S3HPW1"/>
<dbReference type="FunFam" id="1.10.287.70:FF:000028">
    <property type="entry name" value="potassium voltage-gated channel subfamily D member 3"/>
    <property type="match status" value="1"/>
</dbReference>
<keyword evidence="15" id="KW-1185">Reference proteome</keyword>
<dbReference type="Gene3D" id="1.20.120.350">
    <property type="entry name" value="Voltage-gated potassium channels. Chain C"/>
    <property type="match status" value="1"/>
</dbReference>
<dbReference type="OrthoDB" id="10025005at2759"/>
<accession>A0A1S3HPW1</accession>